<reference evidence="5" key="1">
    <citation type="journal article" date="2020" name="Plant Biotechnol. J.">
        <title>The pomegranate (Punica granatum L.) draft genome dissects genetic divergence between soft- and hard-seeded cultivars.</title>
        <authorList>
            <person name="Luo X."/>
            <person name="Li H."/>
            <person name="Wu Z."/>
            <person name="Yao W."/>
            <person name="Zhao P."/>
            <person name="Cao D."/>
            <person name="Yu H."/>
            <person name="Li K."/>
            <person name="Poudel K."/>
            <person name="Zhao D."/>
            <person name="Zhang F."/>
            <person name="Xia X."/>
            <person name="Chen L."/>
            <person name="Wang Q."/>
            <person name="Jing D."/>
            <person name="Cao S."/>
        </authorList>
    </citation>
    <scope>NUCLEOTIDE SEQUENCE [LARGE SCALE GENOMIC DNA]</scope>
    <source>
        <strain evidence="5">cv. Tunisia</strain>
    </source>
</reference>
<evidence type="ECO:0000256" key="2">
    <source>
        <dbReference type="ARBA" id="ARBA00022723"/>
    </source>
</evidence>
<dbReference type="PROSITE" id="PS51462">
    <property type="entry name" value="NUDIX"/>
    <property type="match status" value="1"/>
</dbReference>
<dbReference type="GeneID" id="116212947"/>
<dbReference type="PROSITE" id="PS00893">
    <property type="entry name" value="NUDIX_BOX"/>
    <property type="match status" value="1"/>
</dbReference>
<dbReference type="PANTHER" id="PTHR13994">
    <property type="entry name" value="NUDIX HYDROLASE RELATED"/>
    <property type="match status" value="1"/>
</dbReference>
<protein>
    <submittedName>
        <fullName evidence="6">Nudix hydrolase 2-like</fullName>
    </submittedName>
</protein>
<keyword evidence="3" id="KW-0378">Hydrolase</keyword>
<dbReference type="FunFam" id="3.90.79.10:FF:000015">
    <property type="entry name" value="Nudix hydrolase 8"/>
    <property type="match status" value="1"/>
</dbReference>
<evidence type="ECO:0000259" key="4">
    <source>
        <dbReference type="PROSITE" id="PS51462"/>
    </source>
</evidence>
<dbReference type="SUPFAM" id="SSF55811">
    <property type="entry name" value="Nudix"/>
    <property type="match status" value="1"/>
</dbReference>
<dbReference type="FunFam" id="3.40.630.30:FF:000016">
    <property type="entry name" value="nudix hydrolase 2"/>
    <property type="match status" value="1"/>
</dbReference>
<dbReference type="Pfam" id="PF18290">
    <property type="entry name" value="Nudix_hydro"/>
    <property type="match status" value="1"/>
</dbReference>
<proteinExistence type="inferred from homology"/>
<evidence type="ECO:0000313" key="6">
    <source>
        <dbReference type="RefSeq" id="XP_031403570.1"/>
    </source>
</evidence>
<dbReference type="PRINTS" id="PR01356">
    <property type="entry name" value="GFGPROTEIN"/>
</dbReference>
<dbReference type="RefSeq" id="XP_031403570.1">
    <property type="nucleotide sequence ID" value="XM_031547710.1"/>
</dbReference>
<feature type="domain" description="Nudix hydrolase" evidence="4">
    <location>
        <begin position="174"/>
        <end position="307"/>
    </location>
</feature>
<dbReference type="GO" id="GO:0047631">
    <property type="term" value="F:ADP-ribose diphosphatase activity"/>
    <property type="evidence" value="ECO:0007669"/>
    <property type="project" value="TreeGrafter"/>
</dbReference>
<dbReference type="InterPro" id="IPR020084">
    <property type="entry name" value="NUDIX_hydrolase_CS"/>
</dbReference>
<dbReference type="PANTHER" id="PTHR13994:SF26">
    <property type="entry name" value="NUDIX HYDROLASE 5-RELATED"/>
    <property type="match status" value="1"/>
</dbReference>
<accession>A0A6P8E8F1</accession>
<dbReference type="Gene3D" id="3.40.630.30">
    <property type="match status" value="1"/>
</dbReference>
<keyword evidence="2" id="KW-0479">Metal-binding</keyword>
<dbReference type="InterPro" id="IPR015797">
    <property type="entry name" value="NUDIX_hydrolase-like_dom_sf"/>
</dbReference>
<dbReference type="CDD" id="cd04670">
    <property type="entry name" value="NUDIX_ASFGF2_Nudt6"/>
    <property type="match status" value="1"/>
</dbReference>
<dbReference type="InterPro" id="IPR000086">
    <property type="entry name" value="NUDIX_hydrolase_dom"/>
</dbReference>
<dbReference type="AlphaFoldDB" id="A0A6P8E8F1"/>
<organism evidence="5 6">
    <name type="scientific">Punica granatum</name>
    <name type="common">Pomegranate</name>
    <dbReference type="NCBI Taxonomy" id="22663"/>
    <lineage>
        <taxon>Eukaryota</taxon>
        <taxon>Viridiplantae</taxon>
        <taxon>Streptophyta</taxon>
        <taxon>Embryophyta</taxon>
        <taxon>Tracheophyta</taxon>
        <taxon>Spermatophyta</taxon>
        <taxon>Magnoliopsida</taxon>
        <taxon>eudicotyledons</taxon>
        <taxon>Gunneridae</taxon>
        <taxon>Pentapetalae</taxon>
        <taxon>rosids</taxon>
        <taxon>malvids</taxon>
        <taxon>Myrtales</taxon>
        <taxon>Lythraceae</taxon>
        <taxon>Punica</taxon>
    </lineage>
</organism>
<dbReference type="GO" id="GO:0046872">
    <property type="term" value="F:metal ion binding"/>
    <property type="evidence" value="ECO:0007669"/>
    <property type="project" value="UniProtKB-KW"/>
</dbReference>
<evidence type="ECO:0000313" key="5">
    <source>
        <dbReference type="Proteomes" id="UP000515151"/>
    </source>
</evidence>
<dbReference type="InterPro" id="IPR040618">
    <property type="entry name" value="Pre-Nudix"/>
</dbReference>
<gene>
    <name evidence="6" type="primary">LOC116212947</name>
</gene>
<name>A0A6P8E8F1_PUNGR</name>
<comment type="similarity">
    <text evidence="1">Belongs to the Nudix hydrolase family.</text>
</comment>
<dbReference type="GO" id="GO:0035529">
    <property type="term" value="F:NADH pyrophosphatase activity"/>
    <property type="evidence" value="ECO:0007669"/>
    <property type="project" value="TreeGrafter"/>
</dbReference>
<dbReference type="Pfam" id="PF00293">
    <property type="entry name" value="NUDIX"/>
    <property type="match status" value="1"/>
</dbReference>
<dbReference type="Proteomes" id="UP000515151">
    <property type="component" value="Chromosome 7"/>
</dbReference>
<evidence type="ECO:0000256" key="1">
    <source>
        <dbReference type="ARBA" id="ARBA00005582"/>
    </source>
</evidence>
<evidence type="ECO:0000256" key="3">
    <source>
        <dbReference type="ARBA" id="ARBA00022801"/>
    </source>
</evidence>
<dbReference type="Gene3D" id="3.90.79.10">
    <property type="entry name" value="Nucleoside Triphosphate Pyrophosphohydrolase"/>
    <property type="match status" value="1"/>
</dbReference>
<dbReference type="InterPro" id="IPR003293">
    <property type="entry name" value="Nudix_hydrolase6-like"/>
</dbReference>
<dbReference type="GO" id="GO:0051287">
    <property type="term" value="F:NAD binding"/>
    <property type="evidence" value="ECO:0007669"/>
    <property type="project" value="TreeGrafter"/>
</dbReference>
<dbReference type="OrthoDB" id="447842at2759"/>
<sequence>MPMQRLRSFKILCPFPLPWRSPVLSSRGGSSVPFVGIPQSSSRIRSLNGSVPDVPFMAREFYTSSASVAKQEETGPVVEQIQMLKAVEDVHGGVIVEMEESMDSDSFVPLLRDSLSKWRLMGKRGVWIKLSIENAHLVASAVEEGFRYHHAEPDYLMLVHWLPRTTDTLPANASHRVGIGAFVMNDKKEVLVVQEKYGKFKDIGLWKLPTGVVNEGEDIHLAAIREVKEETGVETEFVEILAFRQTHNAFFTKSDLFFVCMLKPRSSYIQKQNLEIDAAQWMPIEEYSAQPFMLKNEHFKFVASICQARTDTAKEYRGFAAIPTTTGSGRLTHLYCNTDKLKLTL</sequence>
<keyword evidence="5" id="KW-1185">Reference proteome</keyword>
<reference evidence="6" key="2">
    <citation type="submission" date="2025-08" db="UniProtKB">
        <authorList>
            <consortium name="RefSeq"/>
        </authorList>
    </citation>
    <scope>IDENTIFICATION</scope>
    <source>
        <tissue evidence="6">Leaf</tissue>
    </source>
</reference>